<evidence type="ECO:0000259" key="3">
    <source>
        <dbReference type="PROSITE" id="PS50110"/>
    </source>
</evidence>
<keyword evidence="1" id="KW-0597">Phosphoprotein</keyword>
<dbReference type="InterPro" id="IPR001789">
    <property type="entry name" value="Sig_transdc_resp-reg_receiver"/>
</dbReference>
<evidence type="ECO:0000313" key="5">
    <source>
        <dbReference type="EMBL" id="SFJ95452.1"/>
    </source>
</evidence>
<dbReference type="Pfam" id="PF00072">
    <property type="entry name" value="Response_reg"/>
    <property type="match status" value="1"/>
</dbReference>
<accession>A0A1I3VJW8</accession>
<dbReference type="PANTHER" id="PTHR45228">
    <property type="entry name" value="CYCLIC DI-GMP PHOSPHODIESTERASE TM_0186-RELATED"/>
    <property type="match status" value="1"/>
</dbReference>
<feature type="domain" description="HD-GYP" evidence="4">
    <location>
        <begin position="146"/>
        <end position="362"/>
    </location>
</feature>
<feature type="domain" description="Response regulatory" evidence="3">
    <location>
        <begin position="2"/>
        <end position="118"/>
    </location>
</feature>
<feature type="coiled-coil region" evidence="2">
    <location>
        <begin position="121"/>
        <end position="148"/>
    </location>
</feature>
<dbReference type="PROSITE" id="PS50110">
    <property type="entry name" value="RESPONSE_REGULATORY"/>
    <property type="match status" value="1"/>
</dbReference>
<dbReference type="InterPro" id="IPR037522">
    <property type="entry name" value="HD_GYP_dom"/>
</dbReference>
<dbReference type="AlphaFoldDB" id="A0A1I3VJW8"/>
<dbReference type="Gene3D" id="3.40.50.2300">
    <property type="match status" value="1"/>
</dbReference>
<proteinExistence type="predicted"/>
<evidence type="ECO:0000259" key="4">
    <source>
        <dbReference type="PROSITE" id="PS51832"/>
    </source>
</evidence>
<dbReference type="PROSITE" id="PS51832">
    <property type="entry name" value="HD_GYP"/>
    <property type="match status" value="1"/>
</dbReference>
<evidence type="ECO:0000313" key="6">
    <source>
        <dbReference type="Proteomes" id="UP000198635"/>
    </source>
</evidence>
<dbReference type="SUPFAM" id="SSF52172">
    <property type="entry name" value="CheY-like"/>
    <property type="match status" value="1"/>
</dbReference>
<reference evidence="6" key="1">
    <citation type="submission" date="2016-10" db="EMBL/GenBank/DDBJ databases">
        <authorList>
            <person name="Varghese N."/>
            <person name="Submissions S."/>
        </authorList>
    </citation>
    <scope>NUCLEOTIDE SEQUENCE [LARGE SCALE GENOMIC DNA]</scope>
    <source>
        <strain evidence="6">DSM 5918</strain>
    </source>
</reference>
<dbReference type="RefSeq" id="WP_092375335.1">
    <property type="nucleotide sequence ID" value="NZ_FORX01000010.1"/>
</dbReference>
<gene>
    <name evidence="5" type="ORF">SAMN04488082_11091</name>
</gene>
<dbReference type="GO" id="GO:0000160">
    <property type="term" value="P:phosphorelay signal transduction system"/>
    <property type="evidence" value="ECO:0007669"/>
    <property type="project" value="InterPro"/>
</dbReference>
<keyword evidence="6" id="KW-1185">Reference proteome</keyword>
<dbReference type="InterPro" id="IPR011006">
    <property type="entry name" value="CheY-like_superfamily"/>
</dbReference>
<sequence length="362" mass="40716">MNILVIDDEDGLRRSLCAYLEDLGYDTLDAANGREGLDAMRKALPELAAVIVDLNMPVLDGYGFLREAQIEAPELPVIVLSGVGVVDDALQAVRLGAWDFLTKPLHNFSILDHTLGKVIEKARLIRENREYQTNLEQLVRQRTAELERTRRQIMHRLSRAAEYKDNETGHHVIRVGEIAAVLAEALGLDETSCANLRDCAPLHDIGKIGIPDEVLLKPGKLDPVEWKIMQQHCMFGCEILGPLTSKEEAHSSCEQWDRKDLDGNELLDLARTLALLHHERWDGSGYPFGLVGEDIPLAARIVAVVDTYDALASERPYKKAFPEEKCLAIIRESSGSHFDPKVVEAFFANIDRIRNIRVRWRD</sequence>
<protein>
    <submittedName>
        <fullName evidence="5">Putative two-component system response regulator</fullName>
    </submittedName>
</protein>
<dbReference type="InterPro" id="IPR052020">
    <property type="entry name" value="Cyclic_di-GMP/3'3'-cGAMP_PDE"/>
</dbReference>
<dbReference type="OrthoDB" id="9769359at2"/>
<dbReference type="SMART" id="SM00471">
    <property type="entry name" value="HDc"/>
    <property type="match status" value="1"/>
</dbReference>
<evidence type="ECO:0000256" key="2">
    <source>
        <dbReference type="SAM" id="Coils"/>
    </source>
</evidence>
<name>A0A1I3VJW8_9BACT</name>
<organism evidence="5 6">
    <name type="scientific">Desulfomicrobium apsheronum</name>
    <dbReference type="NCBI Taxonomy" id="52560"/>
    <lineage>
        <taxon>Bacteria</taxon>
        <taxon>Pseudomonadati</taxon>
        <taxon>Thermodesulfobacteriota</taxon>
        <taxon>Desulfovibrionia</taxon>
        <taxon>Desulfovibrionales</taxon>
        <taxon>Desulfomicrobiaceae</taxon>
        <taxon>Desulfomicrobium</taxon>
    </lineage>
</organism>
<feature type="modified residue" description="4-aspartylphosphate" evidence="1">
    <location>
        <position position="53"/>
    </location>
</feature>
<keyword evidence="2" id="KW-0175">Coiled coil</keyword>
<evidence type="ECO:0000256" key="1">
    <source>
        <dbReference type="PROSITE-ProRule" id="PRU00169"/>
    </source>
</evidence>
<dbReference type="Gene3D" id="1.20.5.390">
    <property type="entry name" value="L1 transposable element, trimerization domain"/>
    <property type="match status" value="1"/>
</dbReference>
<dbReference type="Pfam" id="PF13487">
    <property type="entry name" value="HD_5"/>
    <property type="match status" value="1"/>
</dbReference>
<dbReference type="InterPro" id="IPR003607">
    <property type="entry name" value="HD/PDEase_dom"/>
</dbReference>
<dbReference type="Gene3D" id="1.10.3210.10">
    <property type="entry name" value="Hypothetical protein af1432"/>
    <property type="match status" value="1"/>
</dbReference>
<dbReference type="EMBL" id="FORX01000010">
    <property type="protein sequence ID" value="SFJ95452.1"/>
    <property type="molecule type" value="Genomic_DNA"/>
</dbReference>
<dbReference type="STRING" id="52560.SAMN04488082_11091"/>
<dbReference type="SMART" id="SM00448">
    <property type="entry name" value="REC"/>
    <property type="match status" value="1"/>
</dbReference>
<dbReference type="SUPFAM" id="SSF109604">
    <property type="entry name" value="HD-domain/PDEase-like"/>
    <property type="match status" value="1"/>
</dbReference>
<dbReference type="Proteomes" id="UP000198635">
    <property type="component" value="Unassembled WGS sequence"/>
</dbReference>
<dbReference type="CDD" id="cd00077">
    <property type="entry name" value="HDc"/>
    <property type="match status" value="1"/>
</dbReference>